<accession>A0AAP0B956</accession>
<feature type="region of interest" description="Disordered" evidence="1">
    <location>
        <begin position="42"/>
        <end position="73"/>
    </location>
</feature>
<dbReference type="AlphaFoldDB" id="A0AAP0B956"/>
<feature type="compositionally biased region" description="Basic and acidic residues" evidence="1">
    <location>
        <begin position="43"/>
        <end position="59"/>
    </location>
</feature>
<evidence type="ECO:0000256" key="1">
    <source>
        <dbReference type="SAM" id="MobiDB-lite"/>
    </source>
</evidence>
<organism evidence="2 3">
    <name type="scientific">Platanthera zijinensis</name>
    <dbReference type="NCBI Taxonomy" id="2320716"/>
    <lineage>
        <taxon>Eukaryota</taxon>
        <taxon>Viridiplantae</taxon>
        <taxon>Streptophyta</taxon>
        <taxon>Embryophyta</taxon>
        <taxon>Tracheophyta</taxon>
        <taxon>Spermatophyta</taxon>
        <taxon>Magnoliopsida</taxon>
        <taxon>Liliopsida</taxon>
        <taxon>Asparagales</taxon>
        <taxon>Orchidaceae</taxon>
        <taxon>Orchidoideae</taxon>
        <taxon>Orchideae</taxon>
        <taxon>Orchidinae</taxon>
        <taxon>Platanthera</taxon>
    </lineage>
</organism>
<sequence>MSPPKRSRFWKAKRVFFLKTQVFEKNIHSVIKIYQGRIKTRGRQHEARDPFIGEGEGSRMKMKRSSQGGGRPCIWRRHRESHRYADHIGQLVALVDDYVYTYS</sequence>
<reference evidence="2 3" key="1">
    <citation type="journal article" date="2022" name="Nat. Plants">
        <title>Genomes of leafy and leafless Platanthera orchids illuminate the evolution of mycoheterotrophy.</title>
        <authorList>
            <person name="Li M.H."/>
            <person name="Liu K.W."/>
            <person name="Li Z."/>
            <person name="Lu H.C."/>
            <person name="Ye Q.L."/>
            <person name="Zhang D."/>
            <person name="Wang J.Y."/>
            <person name="Li Y.F."/>
            <person name="Zhong Z.M."/>
            <person name="Liu X."/>
            <person name="Yu X."/>
            <person name="Liu D.K."/>
            <person name="Tu X.D."/>
            <person name="Liu B."/>
            <person name="Hao Y."/>
            <person name="Liao X.Y."/>
            <person name="Jiang Y.T."/>
            <person name="Sun W.H."/>
            <person name="Chen J."/>
            <person name="Chen Y.Q."/>
            <person name="Ai Y."/>
            <person name="Zhai J.W."/>
            <person name="Wu S.S."/>
            <person name="Zhou Z."/>
            <person name="Hsiao Y.Y."/>
            <person name="Wu W.L."/>
            <person name="Chen Y.Y."/>
            <person name="Lin Y.F."/>
            <person name="Hsu J.L."/>
            <person name="Li C.Y."/>
            <person name="Wang Z.W."/>
            <person name="Zhao X."/>
            <person name="Zhong W.Y."/>
            <person name="Ma X.K."/>
            <person name="Ma L."/>
            <person name="Huang J."/>
            <person name="Chen G.Z."/>
            <person name="Huang M.Z."/>
            <person name="Huang L."/>
            <person name="Peng D.H."/>
            <person name="Luo Y.B."/>
            <person name="Zou S.Q."/>
            <person name="Chen S.P."/>
            <person name="Lan S."/>
            <person name="Tsai W.C."/>
            <person name="Van de Peer Y."/>
            <person name="Liu Z.J."/>
        </authorList>
    </citation>
    <scope>NUCLEOTIDE SEQUENCE [LARGE SCALE GENOMIC DNA]</scope>
    <source>
        <strain evidence="2">Lor287</strain>
    </source>
</reference>
<name>A0AAP0B956_9ASPA</name>
<comment type="caution">
    <text evidence="2">The sequence shown here is derived from an EMBL/GenBank/DDBJ whole genome shotgun (WGS) entry which is preliminary data.</text>
</comment>
<proteinExistence type="predicted"/>
<dbReference type="EMBL" id="JBBWWQ010000013">
    <property type="protein sequence ID" value="KAK8933779.1"/>
    <property type="molecule type" value="Genomic_DNA"/>
</dbReference>
<evidence type="ECO:0000313" key="2">
    <source>
        <dbReference type="EMBL" id="KAK8933779.1"/>
    </source>
</evidence>
<evidence type="ECO:0000313" key="3">
    <source>
        <dbReference type="Proteomes" id="UP001418222"/>
    </source>
</evidence>
<dbReference type="Proteomes" id="UP001418222">
    <property type="component" value="Unassembled WGS sequence"/>
</dbReference>
<gene>
    <name evidence="2" type="ORF">KSP39_PZI015931</name>
</gene>
<keyword evidence="3" id="KW-1185">Reference proteome</keyword>
<protein>
    <submittedName>
        <fullName evidence="2">Uncharacterized protein</fullName>
    </submittedName>
</protein>